<proteinExistence type="predicted"/>
<gene>
    <name evidence="1" type="ORF">FBZ89_109221</name>
</gene>
<reference evidence="1 2" key="1">
    <citation type="submission" date="2019-06" db="EMBL/GenBank/DDBJ databases">
        <title>Genomic Encyclopedia of Type Strains, Phase IV (KMG-V): Genome sequencing to study the core and pangenomes of soil and plant-associated prokaryotes.</title>
        <authorList>
            <person name="Whitman W."/>
        </authorList>
    </citation>
    <scope>NUCLEOTIDE SEQUENCE [LARGE SCALE GENOMIC DNA]</scope>
    <source>
        <strain evidence="1 2">BR 11880</strain>
    </source>
</reference>
<name>A0A560FB87_9PROT</name>
<dbReference type="Proteomes" id="UP000319859">
    <property type="component" value="Unassembled WGS sequence"/>
</dbReference>
<dbReference type="EMBL" id="VITN01000009">
    <property type="protein sequence ID" value="TWB18835.1"/>
    <property type="molecule type" value="Genomic_DNA"/>
</dbReference>
<evidence type="ECO:0000313" key="2">
    <source>
        <dbReference type="Proteomes" id="UP000319859"/>
    </source>
</evidence>
<evidence type="ECO:0000313" key="1">
    <source>
        <dbReference type="EMBL" id="TWB18835.1"/>
    </source>
</evidence>
<dbReference type="AlphaFoldDB" id="A0A560FB87"/>
<sequence>MGKLTKRAHHFYVSIAKFVFYHAQHGIVSVRDPIGLAAAERYALSPLIMYGLTVAGLPIRWLTFSPIDKPLPFSHVLQMAWNRAEGLRGPPDAICVNRHIAQAAPSLAPTLARIGVRLEIADNKDKSLSASLRSAQDAARWLLRRPTPPGSSIDDAVSHLCNAAQADHDSDNRLNFQTSGSRNLARLIEQWRSLPVRSPDEIAFEGANWTTGPWLSSWEFPLPPHQPRYFHQGSFDGNTWLLLGKAPINDGDEEDEAPVEYGYDNASEIAKNLVACWPNQPKEIASAAGTTLRQLQWFISGRSPLDPSIRYNLEDILGIEYDEQTCRYIPAGPYVLIAQKTKALEYIYTEISDGGNASPYELIPVQGAADPSWRYILVNAYDKPPSIIMVPRGEAIGEVLPKLILNFEGTRNVSLPFYRDVVATCARACRTPEANAQEMDAFASRYEEQWANCMWLPE</sequence>
<organism evidence="1 2">
    <name type="scientific">Nitrospirillum amazonense</name>
    <dbReference type="NCBI Taxonomy" id="28077"/>
    <lineage>
        <taxon>Bacteria</taxon>
        <taxon>Pseudomonadati</taxon>
        <taxon>Pseudomonadota</taxon>
        <taxon>Alphaproteobacteria</taxon>
        <taxon>Rhodospirillales</taxon>
        <taxon>Azospirillaceae</taxon>
        <taxon>Nitrospirillum</taxon>
    </lineage>
</organism>
<comment type="caution">
    <text evidence="1">The sequence shown here is derived from an EMBL/GenBank/DDBJ whole genome shotgun (WGS) entry which is preliminary data.</text>
</comment>
<protein>
    <submittedName>
        <fullName evidence="1">Uncharacterized protein</fullName>
    </submittedName>
</protein>
<accession>A0A560FB87</accession>
<dbReference type="RefSeq" id="WP_211115259.1">
    <property type="nucleotide sequence ID" value="NZ_VITN01000009.1"/>
</dbReference>